<gene>
    <name evidence="18" type="ORF">ANANG_G00216880</name>
</gene>
<keyword evidence="13" id="KW-0472">Membrane</keyword>
<accession>A0A9D3M3A2</accession>
<proteinExistence type="inferred from homology"/>
<name>A0A9D3M3A2_ANGAN</name>
<dbReference type="GO" id="GO:0005576">
    <property type="term" value="C:extracellular region"/>
    <property type="evidence" value="ECO:0007669"/>
    <property type="project" value="UniProtKB-SubCell"/>
</dbReference>
<keyword evidence="8" id="KW-0217">Developmental protein</keyword>
<evidence type="ECO:0000256" key="4">
    <source>
        <dbReference type="ARBA" id="ARBA00004613"/>
    </source>
</evidence>
<evidence type="ECO:0000256" key="16">
    <source>
        <dbReference type="ARBA" id="ARBA00029657"/>
    </source>
</evidence>
<keyword evidence="10" id="KW-0732">Signal</keyword>
<evidence type="ECO:0000256" key="3">
    <source>
        <dbReference type="ARBA" id="ARBA00004325"/>
    </source>
</evidence>
<reference evidence="18" key="1">
    <citation type="submission" date="2021-01" db="EMBL/GenBank/DDBJ databases">
        <title>A chromosome-scale assembly of European eel, Anguilla anguilla.</title>
        <authorList>
            <person name="Henkel C."/>
            <person name="Jong-Raadsen S.A."/>
            <person name="Dufour S."/>
            <person name="Weltzien F.-A."/>
            <person name="Palstra A.P."/>
            <person name="Pelster B."/>
            <person name="Spaink H.P."/>
            <person name="Van Den Thillart G.E."/>
            <person name="Jansen H."/>
            <person name="Zahm M."/>
            <person name="Klopp C."/>
            <person name="Cedric C."/>
            <person name="Louis A."/>
            <person name="Berthelot C."/>
            <person name="Parey E."/>
            <person name="Roest Crollius H."/>
            <person name="Montfort J."/>
            <person name="Robinson-Rechavi M."/>
            <person name="Bucao C."/>
            <person name="Bouchez O."/>
            <person name="Gislard M."/>
            <person name="Lluch J."/>
            <person name="Milhes M."/>
            <person name="Lampietro C."/>
            <person name="Lopez Roques C."/>
            <person name="Donnadieu C."/>
            <person name="Braasch I."/>
            <person name="Desvignes T."/>
            <person name="Postlethwait J."/>
            <person name="Bobe J."/>
            <person name="Guiguen Y."/>
            <person name="Dirks R."/>
        </authorList>
    </citation>
    <scope>NUCLEOTIDE SEQUENCE</scope>
    <source>
        <strain evidence="18">Tag_6206</strain>
        <tissue evidence="18">Liver</tissue>
    </source>
</reference>
<evidence type="ECO:0000256" key="5">
    <source>
        <dbReference type="ARBA" id="ARBA00008082"/>
    </source>
</evidence>
<evidence type="ECO:0000313" key="19">
    <source>
        <dbReference type="Proteomes" id="UP001044222"/>
    </source>
</evidence>
<comment type="similarity">
    <text evidence="5">Belongs to the neugrin family.</text>
</comment>
<evidence type="ECO:0000256" key="10">
    <source>
        <dbReference type="ARBA" id="ARBA00022729"/>
    </source>
</evidence>
<comment type="caution">
    <text evidence="18">The sequence shown here is derived from an EMBL/GenBank/DDBJ whole genome shotgun (WGS) entry which is preliminary data.</text>
</comment>
<evidence type="ECO:0000256" key="1">
    <source>
        <dbReference type="ARBA" id="ARBA00003783"/>
    </source>
</evidence>
<keyword evidence="15" id="KW-0539">Nucleus</keyword>
<keyword evidence="12" id="KW-0496">Mitochondrion</keyword>
<comment type="function">
    <text evidence="1">Plays an essential role in mitochondrial ribosome biogenesis. As a component of a functional protein-RNA module, consisting of RCC1L, NGRN, RPUSD3, RPUSD4, TRUB2, FASTKD2 and 16S mitochondrial ribosomal RNA (16S mt-rRNA), controls 16S mt-rRNA abundance and is required for intra-mitochondrial translation of core subunits of the oxidative phosphorylation system.</text>
</comment>
<evidence type="ECO:0000256" key="14">
    <source>
        <dbReference type="ARBA" id="ARBA00023180"/>
    </source>
</evidence>
<evidence type="ECO:0000256" key="11">
    <source>
        <dbReference type="ARBA" id="ARBA00022782"/>
    </source>
</evidence>
<evidence type="ECO:0000256" key="6">
    <source>
        <dbReference type="ARBA" id="ARBA00011308"/>
    </source>
</evidence>
<dbReference type="PANTHER" id="PTHR13475:SF4">
    <property type="entry name" value="NEUGRIN"/>
    <property type="match status" value="1"/>
</dbReference>
<evidence type="ECO:0000256" key="9">
    <source>
        <dbReference type="ARBA" id="ARBA00022525"/>
    </source>
</evidence>
<comment type="subunit">
    <text evidence="6">Forms a regulatory protein-RNA complex, consisting of RCC1L, NGRN, RPUSD3, RPUSD4, TRUB2, FASTKD2 and 16S mt-rRNA. Interacts with 16S mt-rRNA; this interaction is direct.</text>
</comment>
<evidence type="ECO:0000256" key="13">
    <source>
        <dbReference type="ARBA" id="ARBA00023136"/>
    </source>
</evidence>
<feature type="compositionally biased region" description="Polar residues" evidence="17">
    <location>
        <begin position="232"/>
        <end position="250"/>
    </location>
</feature>
<dbReference type="GO" id="GO:0005634">
    <property type="term" value="C:nucleus"/>
    <property type="evidence" value="ECO:0007669"/>
    <property type="project" value="UniProtKB-SubCell"/>
</dbReference>
<dbReference type="Pfam" id="PF06413">
    <property type="entry name" value="Neugrin"/>
    <property type="match status" value="1"/>
</dbReference>
<keyword evidence="11" id="KW-0221">Differentiation</keyword>
<dbReference type="PANTHER" id="PTHR13475">
    <property type="entry name" value="NEUGRIN"/>
    <property type="match status" value="1"/>
</dbReference>
<keyword evidence="19" id="KW-1185">Reference proteome</keyword>
<dbReference type="InterPro" id="IPR010487">
    <property type="entry name" value="NGRN/Rrg9"/>
</dbReference>
<dbReference type="GO" id="GO:0030154">
    <property type="term" value="P:cell differentiation"/>
    <property type="evidence" value="ECO:0007669"/>
    <property type="project" value="UniProtKB-KW"/>
</dbReference>
<comment type="subcellular location">
    <subcellularLocation>
        <location evidence="3">Mitochondrion membrane</location>
    </subcellularLocation>
    <subcellularLocation>
        <location evidence="2">Nucleus</location>
    </subcellularLocation>
    <subcellularLocation>
        <location evidence="4">Secreted</location>
    </subcellularLocation>
</comment>
<evidence type="ECO:0000256" key="7">
    <source>
        <dbReference type="ARBA" id="ARBA00016593"/>
    </source>
</evidence>
<dbReference type="EMBL" id="JAFIRN010000012">
    <property type="protein sequence ID" value="KAG5837803.1"/>
    <property type="molecule type" value="Genomic_DNA"/>
</dbReference>
<feature type="region of interest" description="Disordered" evidence="17">
    <location>
        <begin position="204"/>
        <end position="289"/>
    </location>
</feature>
<dbReference type="GO" id="GO:0031966">
    <property type="term" value="C:mitochondrial membrane"/>
    <property type="evidence" value="ECO:0007669"/>
    <property type="project" value="UniProtKB-SubCell"/>
</dbReference>
<dbReference type="Proteomes" id="UP001044222">
    <property type="component" value="Chromosome 12"/>
</dbReference>
<dbReference type="AlphaFoldDB" id="A0A9D3M3A2"/>
<evidence type="ECO:0000313" key="18">
    <source>
        <dbReference type="EMBL" id="KAG5837803.1"/>
    </source>
</evidence>
<evidence type="ECO:0000256" key="12">
    <source>
        <dbReference type="ARBA" id="ARBA00023128"/>
    </source>
</evidence>
<keyword evidence="14" id="KW-0325">Glycoprotein</keyword>
<evidence type="ECO:0000256" key="2">
    <source>
        <dbReference type="ARBA" id="ARBA00004123"/>
    </source>
</evidence>
<evidence type="ECO:0000256" key="8">
    <source>
        <dbReference type="ARBA" id="ARBA00022473"/>
    </source>
</evidence>
<evidence type="ECO:0000256" key="17">
    <source>
        <dbReference type="SAM" id="MobiDB-lite"/>
    </source>
</evidence>
<keyword evidence="9" id="KW-0964">Secreted</keyword>
<organism evidence="18 19">
    <name type="scientific">Anguilla anguilla</name>
    <name type="common">European freshwater eel</name>
    <name type="synonym">Muraena anguilla</name>
    <dbReference type="NCBI Taxonomy" id="7936"/>
    <lineage>
        <taxon>Eukaryota</taxon>
        <taxon>Metazoa</taxon>
        <taxon>Chordata</taxon>
        <taxon>Craniata</taxon>
        <taxon>Vertebrata</taxon>
        <taxon>Euteleostomi</taxon>
        <taxon>Actinopterygii</taxon>
        <taxon>Neopterygii</taxon>
        <taxon>Teleostei</taxon>
        <taxon>Anguilliformes</taxon>
        <taxon>Anguillidae</taxon>
        <taxon>Anguilla</taxon>
    </lineage>
</organism>
<feature type="compositionally biased region" description="Acidic residues" evidence="17">
    <location>
        <begin position="255"/>
        <end position="268"/>
    </location>
</feature>
<protein>
    <recommendedName>
        <fullName evidence="7">Neugrin</fullName>
    </recommendedName>
    <alternativeName>
        <fullName evidence="16">Neurite outgrowth-associated protein</fullName>
    </alternativeName>
</protein>
<evidence type="ECO:0000256" key="15">
    <source>
        <dbReference type="ARBA" id="ARBA00023242"/>
    </source>
</evidence>
<sequence length="310" mass="34623">MLSRVIPHLHALADLQILGVCGLARRWASRDARVWMGQKMAQPGPDPREKDPFIDDPDMAEVEDRLRALERAEKRRQVAMKFQRVRKQLGPPGPPERKLSWDAMEQIRYLKQELPEEWTVARLAEGFAVSTEVIHRVLRTKFVPSAERRAKQDSMVLARIQQQSLPANAHPGQDAPQLLGTHNAMLPAGTGSALATLDQQSLGAGREVATTAPSGGGDSLGALTLPSPRSPVWSSVTPQEVQTERQSSLNQEEEKGVEEEEEEEEDSWDGQVLSDQELEELARTHPEQNCQVVQKGQEFFDSAGNFLYRI</sequence>